<dbReference type="GO" id="GO:0070967">
    <property type="term" value="F:coenzyme F420 binding"/>
    <property type="evidence" value="ECO:0007669"/>
    <property type="project" value="TreeGrafter"/>
</dbReference>
<dbReference type="PANTHER" id="PTHR35176:SF6">
    <property type="entry name" value="HEME OXYGENASE HI_0854-RELATED"/>
    <property type="match status" value="1"/>
</dbReference>
<dbReference type="EMBL" id="CAEZWV010000074">
    <property type="protein sequence ID" value="CAB4689183.1"/>
    <property type="molecule type" value="Genomic_DNA"/>
</dbReference>
<gene>
    <name evidence="2" type="ORF">UFOPK2086_00244</name>
    <name evidence="3" type="ORF">UFOPK2295_01802</name>
</gene>
<evidence type="ECO:0000313" key="2">
    <source>
        <dbReference type="EMBL" id="CAB4629692.1"/>
    </source>
</evidence>
<evidence type="ECO:0000313" key="3">
    <source>
        <dbReference type="EMBL" id="CAB4689183.1"/>
    </source>
</evidence>
<name>A0A6J6IY70_9ZZZZ</name>
<dbReference type="SUPFAM" id="SSF50475">
    <property type="entry name" value="FMN-binding split barrel"/>
    <property type="match status" value="1"/>
</dbReference>
<reference evidence="2" key="1">
    <citation type="submission" date="2020-05" db="EMBL/GenBank/DDBJ databases">
        <authorList>
            <person name="Chiriac C."/>
            <person name="Salcher M."/>
            <person name="Ghai R."/>
            <person name="Kavagutti S V."/>
        </authorList>
    </citation>
    <scope>NUCLEOTIDE SEQUENCE</scope>
</reference>
<keyword evidence="1" id="KW-0560">Oxidoreductase</keyword>
<dbReference type="GO" id="GO:0005829">
    <property type="term" value="C:cytosol"/>
    <property type="evidence" value="ECO:0007669"/>
    <property type="project" value="TreeGrafter"/>
</dbReference>
<dbReference type="InterPro" id="IPR012349">
    <property type="entry name" value="Split_barrel_FMN-bd"/>
</dbReference>
<sequence>MAKWSVFESEAPAVAAKIRSRFEGHPHHVLGTLDSSGAPRLSGINVFFNEGVVWFGSMPSALKSLDIKRDPRVSLHSATLSDELDGGDARISGLALALPAESARAWRPENPSDGEFLQIDIQKAHIVEVTDKQLVITMWDTENGLRIVQRQ</sequence>
<dbReference type="AlphaFoldDB" id="A0A6J6IY70"/>
<proteinExistence type="predicted"/>
<dbReference type="EMBL" id="CAEZVQ010000015">
    <property type="protein sequence ID" value="CAB4629692.1"/>
    <property type="molecule type" value="Genomic_DNA"/>
</dbReference>
<accession>A0A6J6IY70</accession>
<dbReference type="PANTHER" id="PTHR35176">
    <property type="entry name" value="HEME OXYGENASE HI_0854-RELATED"/>
    <property type="match status" value="1"/>
</dbReference>
<dbReference type="GO" id="GO:0016627">
    <property type="term" value="F:oxidoreductase activity, acting on the CH-CH group of donors"/>
    <property type="evidence" value="ECO:0007669"/>
    <property type="project" value="TreeGrafter"/>
</dbReference>
<organism evidence="2">
    <name type="scientific">freshwater metagenome</name>
    <dbReference type="NCBI Taxonomy" id="449393"/>
    <lineage>
        <taxon>unclassified sequences</taxon>
        <taxon>metagenomes</taxon>
        <taxon>ecological metagenomes</taxon>
    </lineage>
</organism>
<dbReference type="Gene3D" id="2.30.110.10">
    <property type="entry name" value="Electron Transport, Fmn-binding Protein, Chain A"/>
    <property type="match status" value="1"/>
</dbReference>
<evidence type="ECO:0000256" key="1">
    <source>
        <dbReference type="ARBA" id="ARBA00023002"/>
    </source>
</evidence>
<protein>
    <submittedName>
        <fullName evidence="2">Unannotated protein</fullName>
    </submittedName>
</protein>
<dbReference type="InterPro" id="IPR052019">
    <property type="entry name" value="F420H2_bilvrd_red/Heme_oxyg"/>
</dbReference>